<dbReference type="EMBL" id="DVFU01000104">
    <property type="protein sequence ID" value="HIQ65146.1"/>
    <property type="molecule type" value="Genomic_DNA"/>
</dbReference>
<dbReference type="Proteomes" id="UP000886725">
    <property type="component" value="Unassembled WGS sequence"/>
</dbReference>
<comment type="caution">
    <text evidence="1">The sequence shown here is derived from an EMBL/GenBank/DDBJ whole genome shotgun (WGS) entry which is preliminary data.</text>
</comment>
<organism evidence="1 2">
    <name type="scientific">Candidatus Faecenecus gallistercoris</name>
    <dbReference type="NCBI Taxonomy" id="2840793"/>
    <lineage>
        <taxon>Bacteria</taxon>
        <taxon>Bacillati</taxon>
        <taxon>Bacillota</taxon>
        <taxon>Bacillota incertae sedis</taxon>
        <taxon>Candidatus Faecenecus</taxon>
    </lineage>
</organism>
<evidence type="ECO:0000313" key="1">
    <source>
        <dbReference type="EMBL" id="HIQ65146.1"/>
    </source>
</evidence>
<dbReference type="AlphaFoldDB" id="A0A9D0Z158"/>
<proteinExistence type="predicted"/>
<reference evidence="1" key="1">
    <citation type="submission" date="2020-10" db="EMBL/GenBank/DDBJ databases">
        <authorList>
            <person name="Gilroy R."/>
        </authorList>
    </citation>
    <scope>NUCLEOTIDE SEQUENCE</scope>
    <source>
        <strain evidence="1">CHK165-10780</strain>
    </source>
</reference>
<reference evidence="1" key="2">
    <citation type="journal article" date="2021" name="PeerJ">
        <title>Extensive microbial diversity within the chicken gut microbiome revealed by metagenomics and culture.</title>
        <authorList>
            <person name="Gilroy R."/>
            <person name="Ravi A."/>
            <person name="Getino M."/>
            <person name="Pursley I."/>
            <person name="Horton D.L."/>
            <person name="Alikhan N.F."/>
            <person name="Baker D."/>
            <person name="Gharbi K."/>
            <person name="Hall N."/>
            <person name="Watson M."/>
            <person name="Adriaenssens E.M."/>
            <person name="Foster-Nyarko E."/>
            <person name="Jarju S."/>
            <person name="Secka A."/>
            <person name="Antonio M."/>
            <person name="Oren A."/>
            <person name="Chaudhuri R.R."/>
            <person name="La Ragione R."/>
            <person name="Hildebrand F."/>
            <person name="Pallen M.J."/>
        </authorList>
    </citation>
    <scope>NUCLEOTIDE SEQUENCE</scope>
    <source>
        <strain evidence="1">CHK165-10780</strain>
    </source>
</reference>
<gene>
    <name evidence="1" type="ORF">IAC85_05350</name>
</gene>
<accession>A0A9D0Z158</accession>
<sequence>MLSDDEKKAIEWTNRIYDKMVEDYGLTESDFEEIAKKGIPTYYELTYPNKLEKMLTKKQPGLTIVRKIKYL</sequence>
<protein>
    <submittedName>
        <fullName evidence="1">Uncharacterized protein</fullName>
    </submittedName>
</protein>
<name>A0A9D0Z158_9FIRM</name>
<evidence type="ECO:0000313" key="2">
    <source>
        <dbReference type="Proteomes" id="UP000886725"/>
    </source>
</evidence>